<reference evidence="6" key="2">
    <citation type="submission" date="2022-08" db="UniProtKB">
        <authorList>
            <consortium name="EnsemblMetazoa"/>
        </authorList>
    </citation>
    <scope>IDENTIFICATION</scope>
    <source>
        <strain evidence="6">STECLA/ALBI9_A</strain>
    </source>
</reference>
<feature type="domain" description="PDZ" evidence="5">
    <location>
        <begin position="370"/>
        <end position="464"/>
    </location>
</feature>
<keyword evidence="2" id="KW-0963">Cytoplasm</keyword>
<protein>
    <recommendedName>
        <fullName evidence="5">PDZ domain-containing protein</fullName>
    </recommendedName>
</protein>
<feature type="compositionally biased region" description="Polar residues" evidence="4">
    <location>
        <begin position="116"/>
        <end position="126"/>
    </location>
</feature>
<reference evidence="6 7" key="1">
    <citation type="journal article" date="2017" name="G3 (Bethesda)">
        <title>The Physical Genome Mapping of Anopheles albimanus Corrected Scaffold Misassemblies and Identified Interarm Rearrangements in Genus Anopheles.</title>
        <authorList>
            <person name="Artemov G.N."/>
            <person name="Peery A.N."/>
            <person name="Jiang X."/>
            <person name="Tu Z."/>
            <person name="Stegniy V.N."/>
            <person name="Sharakhova M.V."/>
            <person name="Sharakhov I.V."/>
        </authorList>
    </citation>
    <scope>NUCLEOTIDE SEQUENCE [LARGE SCALE GENOMIC DNA]</scope>
    <source>
        <strain evidence="6 7">ALBI9_A</strain>
    </source>
</reference>
<dbReference type="PANTHER" id="PTHR46227:SF2">
    <property type="entry name" value="FI03335P"/>
    <property type="match status" value="1"/>
</dbReference>
<dbReference type="GO" id="GO:0005737">
    <property type="term" value="C:cytoplasm"/>
    <property type="evidence" value="ECO:0007669"/>
    <property type="project" value="UniProtKB-SubCell"/>
</dbReference>
<dbReference type="SMART" id="SM00228">
    <property type="entry name" value="PDZ"/>
    <property type="match status" value="7"/>
</dbReference>
<dbReference type="Proteomes" id="UP000069272">
    <property type="component" value="Chromosome X"/>
</dbReference>
<comment type="subcellular location">
    <subcellularLocation>
        <location evidence="1">Cytoplasm</location>
    </subcellularLocation>
</comment>
<evidence type="ECO:0000259" key="5">
    <source>
        <dbReference type="PROSITE" id="PS50106"/>
    </source>
</evidence>
<feature type="compositionally biased region" description="Acidic residues" evidence="4">
    <location>
        <begin position="829"/>
        <end position="839"/>
    </location>
</feature>
<dbReference type="GO" id="GO:0098887">
    <property type="term" value="P:neurotransmitter receptor transport, endosome to postsynaptic membrane"/>
    <property type="evidence" value="ECO:0007669"/>
    <property type="project" value="TreeGrafter"/>
</dbReference>
<accession>A0A182FJ94</accession>
<evidence type="ECO:0000256" key="2">
    <source>
        <dbReference type="ARBA" id="ARBA00022490"/>
    </source>
</evidence>
<evidence type="ECO:0000256" key="4">
    <source>
        <dbReference type="SAM" id="MobiDB-lite"/>
    </source>
</evidence>
<dbReference type="EnsemblMetazoa" id="AALB006589-RA">
    <property type="protein sequence ID" value="AALB006589-PA"/>
    <property type="gene ID" value="AALB006589"/>
</dbReference>
<dbReference type="InterPro" id="IPR036034">
    <property type="entry name" value="PDZ_sf"/>
</dbReference>
<feature type="region of interest" description="Disordered" evidence="4">
    <location>
        <begin position="803"/>
        <end position="885"/>
    </location>
</feature>
<feature type="region of interest" description="Disordered" evidence="4">
    <location>
        <begin position="101"/>
        <end position="136"/>
    </location>
</feature>
<proteinExistence type="predicted"/>
<feature type="domain" description="PDZ" evidence="5">
    <location>
        <begin position="678"/>
        <end position="756"/>
    </location>
</feature>
<dbReference type="Pfam" id="PF00595">
    <property type="entry name" value="PDZ"/>
    <property type="match status" value="5"/>
</dbReference>
<evidence type="ECO:0000256" key="1">
    <source>
        <dbReference type="ARBA" id="ARBA00004496"/>
    </source>
</evidence>
<feature type="compositionally biased region" description="Low complexity" evidence="4">
    <location>
        <begin position="52"/>
        <end position="87"/>
    </location>
</feature>
<organism evidence="6 7">
    <name type="scientific">Anopheles albimanus</name>
    <name type="common">New world malaria mosquito</name>
    <dbReference type="NCBI Taxonomy" id="7167"/>
    <lineage>
        <taxon>Eukaryota</taxon>
        <taxon>Metazoa</taxon>
        <taxon>Ecdysozoa</taxon>
        <taxon>Arthropoda</taxon>
        <taxon>Hexapoda</taxon>
        <taxon>Insecta</taxon>
        <taxon>Pterygota</taxon>
        <taxon>Neoptera</taxon>
        <taxon>Endopterygota</taxon>
        <taxon>Diptera</taxon>
        <taxon>Nematocera</taxon>
        <taxon>Culicoidea</taxon>
        <taxon>Culicidae</taxon>
        <taxon>Anophelinae</taxon>
        <taxon>Anopheles</taxon>
    </lineage>
</organism>
<feature type="region of interest" description="Disordered" evidence="4">
    <location>
        <begin position="1035"/>
        <end position="1113"/>
    </location>
</feature>
<keyword evidence="7" id="KW-1185">Reference proteome</keyword>
<sequence length="1201" mass="126822">HDDDDDDDDDDDGCGRVLQPTAPGPDIKRPDQPYRTSDTMKLWKSRKGASCGTSGSEASPESATTTTTGCVSSAGGTSSSNSSTSKGGILSKSCKFVGGSSKQANGTGGSFDEGSAETSFTSNQPAGQGVGPANGTVVMPAMVQHPATSMFSDRAMSPAQSEDSGLAADRGTAYATIAIPRFDSGQPGIVLAERLDLSFPPVVESISGPVADLLAPGDRIHQVDGISTVGLSNAHILGLLGHGADGPAMIEIEYSFPEYISQNSLCVTTKIAQITVEREHGCLGLTLRGGGEYPLVVTNVRPNGPVFRTGQIKPGDRVLRVDNVSLLNKSLPEAQRILKEEAHTSGYTSLTIEYDVSVMQTVELSMGPLLLEIERPLNERLGLILSHYAGAVNLNHELNPHHYPYGGVGAAGYHQPDGIFIASILPASIADRCGALSVGDQILAIDEAIVDNGACTLEEATALLDANCAKGYTQLHMLPAHTFVRRRGVSCSSPRYGFNTVDSRKNLIGGPGGPGGPTAAAKNRRLLRKSSLPQSMEPQLQAPGPGPGPQPPPVGLCKTEQIHIILDCSQGSGICLGPKTACGRGYVIAQVLPDSVAERSGCLQPGDRITAINKLCHLDAATVRQILGDSGPAAAAAAAAAAVAANHYHNQPPTAHWVELEIEFDMADTVVPASGVFNIKLLKHARYGLGITVNATNHGTFMVAEVKPGSAAHRTGSLRAGDQLLAVDNRPLQHYNLDLLLKESQHELITLTVKRCSLPDFLFDPHHQQQQQHRTAGGGGAGLYGDAEDIDYGYSGRYEAKPLSSQACERQDGRAEEQQGQDDQGGQEGQEEEEEEEEEVQLRRPVWSATSSYDASASGALPLPPPHLLLASNEGGPGGEGRSEDRYDDILHYKMASMNISNSNYVGYGQHHHHYQQQQQQQRINPSEQPLDAAPLFLASPGPEAGSPVVPHGHRVFSVRLEPHGGPLGITLAASDDLQKPIRISALTEGGIAHSTGQLQVGDWLLAINGESIAGVPLTTATKLLHRYDHAVDLQMARPPPSTTVRTTTTTTRTTTPPPPPGPGVDQTAAAAVYAKVQRRPRSPGSQAEAASGTSGTSTGAGSGSAGGPGHHRTMQVTLFKDRVYDDYGFSVSDGLYERGVYINRIRSGGPADLGSLLRPFDRIVQVNGTKTQDFDCCLTVPLIAAAGDKIELVIQRTLPE</sequence>
<dbReference type="InterPro" id="IPR001478">
    <property type="entry name" value="PDZ"/>
</dbReference>
<name>A0A182FJ94_ANOAL</name>
<feature type="domain" description="PDZ" evidence="5">
    <location>
        <begin position="273"/>
        <end position="340"/>
    </location>
</feature>
<feature type="compositionally biased region" description="Pro residues" evidence="4">
    <location>
        <begin position="544"/>
        <end position="554"/>
    </location>
</feature>
<evidence type="ECO:0000256" key="3">
    <source>
        <dbReference type="ARBA" id="ARBA00022737"/>
    </source>
</evidence>
<dbReference type="InterPro" id="IPR043545">
    <property type="entry name" value="GRIP1/2"/>
</dbReference>
<feature type="compositionally biased region" description="Low complexity" evidence="4">
    <location>
        <begin position="1085"/>
        <end position="1098"/>
    </location>
</feature>
<dbReference type="PANTHER" id="PTHR46227">
    <property type="entry name" value="GLUTAMATE RECEPTOR-INTERACTING PROTEIN GRIP"/>
    <property type="match status" value="1"/>
</dbReference>
<dbReference type="Pfam" id="PF17820">
    <property type="entry name" value="PDZ_6"/>
    <property type="match status" value="1"/>
</dbReference>
<feature type="domain" description="PDZ" evidence="5">
    <location>
        <begin position="1116"/>
        <end position="1199"/>
    </location>
</feature>
<dbReference type="CDD" id="cd06685">
    <property type="entry name" value="PDZ7_GRIP1-2-like"/>
    <property type="match status" value="1"/>
</dbReference>
<feature type="compositionally biased region" description="Gly residues" evidence="4">
    <location>
        <begin position="1099"/>
        <end position="1109"/>
    </location>
</feature>
<dbReference type="STRING" id="7167.A0A182FJ94"/>
<dbReference type="SUPFAM" id="SSF50156">
    <property type="entry name" value="PDZ domain-like"/>
    <property type="match status" value="7"/>
</dbReference>
<dbReference type="Gene3D" id="2.30.42.10">
    <property type="match status" value="6"/>
</dbReference>
<evidence type="ECO:0000313" key="6">
    <source>
        <dbReference type="EnsemblMetazoa" id="AALB006589-PA"/>
    </source>
</evidence>
<dbReference type="InterPro" id="IPR041489">
    <property type="entry name" value="PDZ_6"/>
</dbReference>
<dbReference type="FunFam" id="2.30.42.10:FF:000035">
    <property type="entry name" value="Glutamate receptor interacting protein 1"/>
    <property type="match status" value="1"/>
</dbReference>
<evidence type="ECO:0000313" key="7">
    <source>
        <dbReference type="Proteomes" id="UP000069272"/>
    </source>
</evidence>
<feature type="compositionally biased region" description="Low complexity" evidence="4">
    <location>
        <begin position="1043"/>
        <end position="1055"/>
    </location>
</feature>
<dbReference type="VEuPathDB" id="VectorBase:AALB20_027469"/>
<dbReference type="VEuPathDB" id="VectorBase:AALB006589"/>
<feature type="region of interest" description="Disordered" evidence="4">
    <location>
        <begin position="1"/>
        <end position="87"/>
    </location>
</feature>
<feature type="domain" description="PDZ" evidence="5">
    <location>
        <begin position="563"/>
        <end position="623"/>
    </location>
</feature>
<dbReference type="PROSITE" id="PS50106">
    <property type="entry name" value="PDZ"/>
    <property type="match status" value="6"/>
</dbReference>
<dbReference type="AlphaFoldDB" id="A0A182FJ94"/>
<keyword evidence="3" id="KW-0677">Repeat</keyword>
<feature type="region of interest" description="Disordered" evidence="4">
    <location>
        <begin position="534"/>
        <end position="554"/>
    </location>
</feature>
<feature type="domain" description="PDZ" evidence="5">
    <location>
        <begin position="956"/>
        <end position="1040"/>
    </location>
</feature>
<feature type="compositionally biased region" description="Acidic residues" evidence="4">
    <location>
        <begin position="1"/>
        <end position="12"/>
    </location>
</feature>